<dbReference type="InParanoid" id="A0A1Q3C156"/>
<reference evidence="10" key="1">
    <citation type="submission" date="2016-04" db="EMBL/GenBank/DDBJ databases">
        <title>Cephalotus genome sequencing.</title>
        <authorList>
            <person name="Fukushima K."/>
            <person name="Hasebe M."/>
            <person name="Fang X."/>
        </authorList>
    </citation>
    <scope>NUCLEOTIDE SEQUENCE [LARGE SCALE GENOMIC DNA]</scope>
    <source>
        <strain evidence="10">cv. St1</strain>
    </source>
</reference>
<dbReference type="InterPro" id="IPR051238">
    <property type="entry name" value="GDSL_esterase/lipase"/>
</dbReference>
<dbReference type="OrthoDB" id="1600564at2759"/>
<dbReference type="InterPro" id="IPR001087">
    <property type="entry name" value="GDSL"/>
</dbReference>
<dbReference type="AlphaFoldDB" id="A0A1Q3C156"/>
<dbReference type="EMBL" id="BDDD01001158">
    <property type="protein sequence ID" value="GAV73848.1"/>
    <property type="molecule type" value="Genomic_DNA"/>
</dbReference>
<sequence>MMPTLLFLCLVIYACFSSCNASATKIKGMFVFGSSLVDNGNNNFLQNSAKADYLPYGVDFPYGPSGRFTNGKNVIDLLGEQLKLPFFIPPFADPSTKGSRIVHGVNFASGGSGILDDTGSIAGHVISLPQQIRNFKEVTLPELEAEMGNRSKKFLQSYLFVVGTGGNDYSFNYFLRKSNNTVSLEAFTANLITSLSRQLKKLYNLGGRKFVLMSVNPIGCSPMVKAVQPRRQGCVQVLNKAVELFNVHLKSLAVDIKPQMPASYLVYVNSYKIIRDIIKNPLSKGFKDEINACCEVASVNEGGNGILCQKQGRVCADRSAHVFFDGLHPTEAVNMQIATKAFASMRTTEVYPFNVQNLTEH</sequence>
<evidence type="ECO:0000256" key="4">
    <source>
        <dbReference type="ARBA" id="ARBA00022729"/>
    </source>
</evidence>
<dbReference type="InterPro" id="IPR035669">
    <property type="entry name" value="SGNH_plant_lipase-like"/>
</dbReference>
<evidence type="ECO:0000256" key="1">
    <source>
        <dbReference type="ARBA" id="ARBA00004613"/>
    </source>
</evidence>
<keyword evidence="6" id="KW-0442">Lipid degradation</keyword>
<dbReference type="GO" id="GO:0016788">
    <property type="term" value="F:hydrolase activity, acting on ester bonds"/>
    <property type="evidence" value="ECO:0007669"/>
    <property type="project" value="InterPro"/>
</dbReference>
<dbReference type="Gene3D" id="3.40.50.1110">
    <property type="entry name" value="SGNH hydrolase"/>
    <property type="match status" value="1"/>
</dbReference>
<protein>
    <submittedName>
        <fullName evidence="9">Lipase_GDSL domain-containing protein</fullName>
    </submittedName>
</protein>
<gene>
    <name evidence="9" type="ORF">CFOL_v3_17331</name>
</gene>
<evidence type="ECO:0000256" key="8">
    <source>
        <dbReference type="SAM" id="SignalP"/>
    </source>
</evidence>
<evidence type="ECO:0000256" key="2">
    <source>
        <dbReference type="ARBA" id="ARBA00008668"/>
    </source>
</evidence>
<comment type="similarity">
    <text evidence="2">Belongs to the 'GDSL' lipolytic enzyme family.</text>
</comment>
<evidence type="ECO:0000256" key="5">
    <source>
        <dbReference type="ARBA" id="ARBA00022801"/>
    </source>
</evidence>
<dbReference type="InterPro" id="IPR036514">
    <property type="entry name" value="SGNH_hydro_sf"/>
</dbReference>
<dbReference type="PANTHER" id="PTHR45650">
    <property type="entry name" value="GDSL-LIKE LIPASE/ACYLHYDROLASE-RELATED"/>
    <property type="match status" value="1"/>
</dbReference>
<comment type="subcellular location">
    <subcellularLocation>
        <location evidence="1">Secreted</location>
    </subcellularLocation>
</comment>
<feature type="signal peptide" evidence="8">
    <location>
        <begin position="1"/>
        <end position="21"/>
    </location>
</feature>
<feature type="chain" id="PRO_5012456357" evidence="8">
    <location>
        <begin position="22"/>
        <end position="361"/>
    </location>
</feature>
<keyword evidence="4 8" id="KW-0732">Signal</keyword>
<evidence type="ECO:0000256" key="7">
    <source>
        <dbReference type="ARBA" id="ARBA00023098"/>
    </source>
</evidence>
<proteinExistence type="inferred from homology"/>
<accession>A0A1Q3C156</accession>
<dbReference type="CDD" id="cd01837">
    <property type="entry name" value="SGNH_plant_lipase_like"/>
    <property type="match status" value="1"/>
</dbReference>
<dbReference type="PANTHER" id="PTHR45650:SF2">
    <property type="entry name" value="OS06G0560700 PROTEIN"/>
    <property type="match status" value="1"/>
</dbReference>
<evidence type="ECO:0000256" key="3">
    <source>
        <dbReference type="ARBA" id="ARBA00022525"/>
    </source>
</evidence>
<evidence type="ECO:0000256" key="6">
    <source>
        <dbReference type="ARBA" id="ARBA00022963"/>
    </source>
</evidence>
<comment type="caution">
    <text evidence="9">The sequence shown here is derived from an EMBL/GenBank/DDBJ whole genome shotgun (WGS) entry which is preliminary data.</text>
</comment>
<dbReference type="SUPFAM" id="SSF52266">
    <property type="entry name" value="SGNH hydrolase"/>
    <property type="match status" value="1"/>
</dbReference>
<keyword evidence="7" id="KW-0443">Lipid metabolism</keyword>
<name>A0A1Q3C156_CEPFO</name>
<keyword evidence="3" id="KW-0964">Secreted</keyword>
<dbReference type="GO" id="GO:0016042">
    <property type="term" value="P:lipid catabolic process"/>
    <property type="evidence" value="ECO:0007669"/>
    <property type="project" value="UniProtKB-KW"/>
</dbReference>
<keyword evidence="5" id="KW-0378">Hydrolase</keyword>
<keyword evidence="10" id="KW-1185">Reference proteome</keyword>
<dbReference type="Proteomes" id="UP000187406">
    <property type="component" value="Unassembled WGS sequence"/>
</dbReference>
<dbReference type="Pfam" id="PF00657">
    <property type="entry name" value="Lipase_GDSL"/>
    <property type="match status" value="1"/>
</dbReference>
<evidence type="ECO:0000313" key="9">
    <source>
        <dbReference type="EMBL" id="GAV73848.1"/>
    </source>
</evidence>
<dbReference type="GO" id="GO:0005576">
    <property type="term" value="C:extracellular region"/>
    <property type="evidence" value="ECO:0007669"/>
    <property type="project" value="UniProtKB-SubCell"/>
</dbReference>
<evidence type="ECO:0000313" key="10">
    <source>
        <dbReference type="Proteomes" id="UP000187406"/>
    </source>
</evidence>
<organism evidence="9 10">
    <name type="scientific">Cephalotus follicularis</name>
    <name type="common">Albany pitcher plant</name>
    <dbReference type="NCBI Taxonomy" id="3775"/>
    <lineage>
        <taxon>Eukaryota</taxon>
        <taxon>Viridiplantae</taxon>
        <taxon>Streptophyta</taxon>
        <taxon>Embryophyta</taxon>
        <taxon>Tracheophyta</taxon>
        <taxon>Spermatophyta</taxon>
        <taxon>Magnoliopsida</taxon>
        <taxon>eudicotyledons</taxon>
        <taxon>Gunneridae</taxon>
        <taxon>Pentapetalae</taxon>
        <taxon>rosids</taxon>
        <taxon>fabids</taxon>
        <taxon>Oxalidales</taxon>
        <taxon>Cephalotaceae</taxon>
        <taxon>Cephalotus</taxon>
    </lineage>
</organism>